<dbReference type="Gene3D" id="3.90.550.10">
    <property type="entry name" value="Spore Coat Polysaccharide Biosynthesis Protein SpsA, Chain A"/>
    <property type="match status" value="1"/>
</dbReference>
<dbReference type="Pfam" id="PF00535">
    <property type="entry name" value="Glycos_transf_2"/>
    <property type="match status" value="1"/>
</dbReference>
<dbReference type="CDD" id="cd00761">
    <property type="entry name" value="Glyco_tranf_GTA_type"/>
    <property type="match status" value="1"/>
</dbReference>
<sequence>MSVTVIIPTTGAVELEQAVSSVLTQTYPTHCYLVCDGAEYVSQKGIEKVLEKYVNNKYFHFCCLPINVGANGFYGHRIYAAFSHLIQTKYLAYLDQDNWFEPNHIQDCINSLEHHNADWGYALRNIVLSDGRFVCRDDCQSLGAWQNFYGENMVDTNAYFLKTEIAIRIASNWHGGWGQDRHFFNILSQYFPNYICTHKYSVNYRLSGRVNTPEPAFFLNGNQLMRDKYSGKLPWLLSK</sequence>
<keyword evidence="2" id="KW-1185">Reference proteome</keyword>
<dbReference type="InterPro" id="IPR001173">
    <property type="entry name" value="Glyco_trans_2-like"/>
</dbReference>
<dbReference type="Proteomes" id="UP000955338">
    <property type="component" value="Chromosome"/>
</dbReference>
<gene>
    <name evidence="1" type="ORF">CEP48_02605</name>
</gene>
<dbReference type="SUPFAM" id="SSF53448">
    <property type="entry name" value="Nucleotide-diphospho-sugar transferases"/>
    <property type="match status" value="1"/>
</dbReference>
<dbReference type="AlphaFoldDB" id="A0A8D4J1N5"/>
<dbReference type="InterPro" id="IPR029044">
    <property type="entry name" value="Nucleotide-diphossugar_trans"/>
</dbReference>
<proteinExistence type="predicted"/>
<organism evidence="1 2">
    <name type="scientific">Mergibacter septicus</name>
    <dbReference type="NCBI Taxonomy" id="221402"/>
    <lineage>
        <taxon>Bacteria</taxon>
        <taxon>Pseudomonadati</taxon>
        <taxon>Pseudomonadota</taxon>
        <taxon>Gammaproteobacteria</taxon>
        <taxon>Pasteurellales</taxon>
        <taxon>Pasteurellaceae</taxon>
        <taxon>Mergibacter</taxon>
    </lineage>
</organism>
<dbReference type="RefSeq" id="WP_261919547.1">
    <property type="nucleotide sequence ID" value="NZ_CP022011.1"/>
</dbReference>
<name>A0A8D4J1N5_9PAST</name>
<accession>A0A8D4J1N5</accession>
<dbReference type="EMBL" id="CP022011">
    <property type="protein sequence ID" value="QDJ14373.1"/>
    <property type="molecule type" value="Genomic_DNA"/>
</dbReference>
<evidence type="ECO:0000313" key="2">
    <source>
        <dbReference type="Proteomes" id="UP000955338"/>
    </source>
</evidence>
<protein>
    <submittedName>
        <fullName evidence="1">Uncharacterized protein</fullName>
    </submittedName>
</protein>
<evidence type="ECO:0000313" key="1">
    <source>
        <dbReference type="EMBL" id="QDJ14373.1"/>
    </source>
</evidence>
<reference evidence="1" key="1">
    <citation type="submission" date="2017-06" db="EMBL/GenBank/DDBJ databases">
        <title>Genome sequencing of pathogenic and non-pathogenic strains within Bisgaard taxon 40.</title>
        <authorList>
            <person name="Ladner J.T."/>
            <person name="Lovett S.P."/>
            <person name="Koroleva G."/>
            <person name="Lorch J.M."/>
        </authorList>
    </citation>
    <scope>NUCLEOTIDE SEQUENCE</scope>
    <source>
        <strain evidence="1">27576-1-I1</strain>
    </source>
</reference>